<dbReference type="EMBL" id="BDES01000058">
    <property type="protein sequence ID" value="GCD53373.1"/>
    <property type="molecule type" value="Genomic_DNA"/>
</dbReference>
<protein>
    <submittedName>
        <fullName evidence="1">Uncharacterized protein</fullName>
    </submittedName>
</protein>
<name>A0A401WVL7_ACEPA</name>
<proteinExistence type="predicted"/>
<evidence type="ECO:0000313" key="1">
    <source>
        <dbReference type="EMBL" id="GCD53373.1"/>
    </source>
</evidence>
<sequence length="118" mass="12948">MICKSEKRSCVNRNVAGPVSRHGQILAQKRRSVEGIIMPEDPLLPPPAHAPGLEDLHAGLHDVLRLIEIEHALLRGRLESLKADSEGARLLEGVMVLGAVLQQRMVGLLQICRDIGRL</sequence>
<dbReference type="Proteomes" id="UP000287300">
    <property type="component" value="Unassembled WGS sequence"/>
</dbReference>
<reference evidence="1 2" key="1">
    <citation type="submission" date="2016-06" db="EMBL/GenBank/DDBJ databases">
        <title>Acetobacter pasteurianus NBRC 3188 whole genome sequencing project.</title>
        <authorList>
            <person name="Matsutani M."/>
            <person name="Shiwa Y."/>
            <person name="Okamoto-Kainuma A."/>
            <person name="Ishikawa M."/>
            <person name="Koizumi Y."/>
            <person name="Yoshikawa H."/>
            <person name="Yakushi T."/>
            <person name="Matsushita K."/>
        </authorList>
    </citation>
    <scope>NUCLEOTIDE SEQUENCE [LARGE SCALE GENOMIC DNA]</scope>
    <source>
        <strain evidence="1 2">NBRC 3188</strain>
    </source>
</reference>
<organism evidence="1 2">
    <name type="scientific">Acetobacter pasteurianus NBRC 3188</name>
    <dbReference type="NCBI Taxonomy" id="1226663"/>
    <lineage>
        <taxon>Bacteria</taxon>
        <taxon>Pseudomonadati</taxon>
        <taxon>Pseudomonadota</taxon>
        <taxon>Alphaproteobacteria</taxon>
        <taxon>Acetobacterales</taxon>
        <taxon>Acetobacteraceae</taxon>
        <taxon>Acetobacter</taxon>
    </lineage>
</organism>
<dbReference type="AlphaFoldDB" id="A0A401WVL7"/>
<evidence type="ECO:0000313" key="2">
    <source>
        <dbReference type="Proteomes" id="UP000287300"/>
    </source>
</evidence>
<gene>
    <name evidence="1" type="ORF">NBRC3188_2070</name>
</gene>
<comment type="caution">
    <text evidence="1">The sequence shown here is derived from an EMBL/GenBank/DDBJ whole genome shotgun (WGS) entry which is preliminary data.</text>
</comment>
<accession>A0A401WVL7</accession>